<accession>A0A9P8UWB2</accession>
<keyword evidence="1" id="KW-0812">Transmembrane</keyword>
<sequence length="258" mass="28470">MTITCLEQGVNARMEAVDPKTLQCEKVGEVMPDIAGIGVDSSRLRWASLHLLGVVLLGGLSVKTRQTHFSVRRRYEEHEAEKKRLKLVSDILMVGNDVQMLTGIALLITAFSQYGMAGDEDRIDLYHLHLIFDTVSFVGVSNCSALICWTFMAAKLPYMSSPVSSGLKQSKNHHLSLTSARHRAGYVFALCFLVLTILLELRLNDWKLESEELGNCFRDGLTAITSASQPGSAKTYVAVTATWLLGCMITLFIGGTKR</sequence>
<name>A0A9P8UWB2_9PEZI</name>
<dbReference type="PANTHER" id="PTHR37577:SF1">
    <property type="entry name" value="INTEGRAL MEMBRANE PROTEIN"/>
    <property type="match status" value="1"/>
</dbReference>
<dbReference type="AlphaFoldDB" id="A0A9P8UWB2"/>
<protein>
    <recommendedName>
        <fullName evidence="4">Transmembrane protein</fullName>
    </recommendedName>
</protein>
<gene>
    <name evidence="2" type="ORF">BKA67DRAFT_652623</name>
</gene>
<feature type="transmembrane region" description="Helical" evidence="1">
    <location>
        <begin position="184"/>
        <end position="203"/>
    </location>
</feature>
<evidence type="ECO:0000256" key="1">
    <source>
        <dbReference type="SAM" id="Phobius"/>
    </source>
</evidence>
<keyword evidence="3" id="KW-1185">Reference proteome</keyword>
<dbReference type="Proteomes" id="UP000758603">
    <property type="component" value="Unassembled WGS sequence"/>
</dbReference>
<dbReference type="OrthoDB" id="5427664at2759"/>
<dbReference type="InterPro" id="IPR053018">
    <property type="entry name" value="Elsinochrome_Biosynth-Asso"/>
</dbReference>
<comment type="caution">
    <text evidence="2">The sequence shown here is derived from an EMBL/GenBank/DDBJ whole genome shotgun (WGS) entry which is preliminary data.</text>
</comment>
<evidence type="ECO:0000313" key="3">
    <source>
        <dbReference type="Proteomes" id="UP000758603"/>
    </source>
</evidence>
<reference evidence="2" key="1">
    <citation type="journal article" date="2021" name="Nat. Commun.">
        <title>Genetic determinants of endophytism in the Arabidopsis root mycobiome.</title>
        <authorList>
            <person name="Mesny F."/>
            <person name="Miyauchi S."/>
            <person name="Thiergart T."/>
            <person name="Pickel B."/>
            <person name="Atanasova L."/>
            <person name="Karlsson M."/>
            <person name="Huettel B."/>
            <person name="Barry K.W."/>
            <person name="Haridas S."/>
            <person name="Chen C."/>
            <person name="Bauer D."/>
            <person name="Andreopoulos W."/>
            <person name="Pangilinan J."/>
            <person name="LaButti K."/>
            <person name="Riley R."/>
            <person name="Lipzen A."/>
            <person name="Clum A."/>
            <person name="Drula E."/>
            <person name="Henrissat B."/>
            <person name="Kohler A."/>
            <person name="Grigoriev I.V."/>
            <person name="Martin F.M."/>
            <person name="Hacquard S."/>
        </authorList>
    </citation>
    <scope>NUCLEOTIDE SEQUENCE</scope>
    <source>
        <strain evidence="2">MPI-SDFR-AT-0073</strain>
    </source>
</reference>
<feature type="transmembrane region" description="Helical" evidence="1">
    <location>
        <begin position="235"/>
        <end position="254"/>
    </location>
</feature>
<feature type="transmembrane region" description="Helical" evidence="1">
    <location>
        <begin position="126"/>
        <end position="152"/>
    </location>
</feature>
<keyword evidence="1" id="KW-0472">Membrane</keyword>
<proteinExistence type="predicted"/>
<dbReference type="PANTHER" id="PTHR37577">
    <property type="entry name" value="INTEGRAL MEMBRANE PROTEIN"/>
    <property type="match status" value="1"/>
</dbReference>
<keyword evidence="1" id="KW-1133">Transmembrane helix</keyword>
<organism evidence="2 3">
    <name type="scientific">Truncatella angustata</name>
    <dbReference type="NCBI Taxonomy" id="152316"/>
    <lineage>
        <taxon>Eukaryota</taxon>
        <taxon>Fungi</taxon>
        <taxon>Dikarya</taxon>
        <taxon>Ascomycota</taxon>
        <taxon>Pezizomycotina</taxon>
        <taxon>Sordariomycetes</taxon>
        <taxon>Xylariomycetidae</taxon>
        <taxon>Amphisphaeriales</taxon>
        <taxon>Sporocadaceae</taxon>
        <taxon>Truncatella</taxon>
    </lineage>
</organism>
<evidence type="ECO:0000313" key="2">
    <source>
        <dbReference type="EMBL" id="KAH6659392.1"/>
    </source>
</evidence>
<dbReference type="EMBL" id="JAGPXC010000001">
    <property type="protein sequence ID" value="KAH6659392.1"/>
    <property type="molecule type" value="Genomic_DNA"/>
</dbReference>
<dbReference type="GeneID" id="70135088"/>
<feature type="transmembrane region" description="Helical" evidence="1">
    <location>
        <begin position="91"/>
        <end position="114"/>
    </location>
</feature>
<evidence type="ECO:0008006" key="4">
    <source>
        <dbReference type="Google" id="ProtNLM"/>
    </source>
</evidence>
<dbReference type="RefSeq" id="XP_045963523.1">
    <property type="nucleotide sequence ID" value="XM_046106197.1"/>
</dbReference>